<evidence type="ECO:0000313" key="1">
    <source>
        <dbReference type="EMBL" id="EFC37430.1"/>
    </source>
</evidence>
<dbReference type="InterPro" id="IPR012349">
    <property type="entry name" value="Split_barrel_FMN-bd"/>
</dbReference>
<dbReference type="PANTHER" id="PTHR35802:SF1">
    <property type="entry name" value="PROTEASE SYNTHASE AND SPORULATION PROTEIN PAI 2"/>
    <property type="match status" value="1"/>
</dbReference>
<reference evidence="1 2" key="1">
    <citation type="journal article" date="2010" name="Cell">
        <title>The genome of Naegleria gruberi illuminates early eukaryotic versatility.</title>
        <authorList>
            <person name="Fritz-Laylin L.K."/>
            <person name="Prochnik S.E."/>
            <person name="Ginger M.L."/>
            <person name="Dacks J.B."/>
            <person name="Carpenter M.L."/>
            <person name="Field M.C."/>
            <person name="Kuo A."/>
            <person name="Paredez A."/>
            <person name="Chapman J."/>
            <person name="Pham J."/>
            <person name="Shu S."/>
            <person name="Neupane R."/>
            <person name="Cipriano M."/>
            <person name="Mancuso J."/>
            <person name="Tu H."/>
            <person name="Salamov A."/>
            <person name="Lindquist E."/>
            <person name="Shapiro H."/>
            <person name="Lucas S."/>
            <person name="Grigoriev I.V."/>
            <person name="Cande W.Z."/>
            <person name="Fulton C."/>
            <person name="Rokhsar D.S."/>
            <person name="Dawson S.C."/>
        </authorList>
    </citation>
    <scope>NUCLEOTIDE SEQUENCE [LARGE SCALE GENOMIC DNA]</scope>
    <source>
        <strain evidence="1 2">NEG-M</strain>
    </source>
</reference>
<dbReference type="Pfam" id="PF04299">
    <property type="entry name" value="FMN_bind_2"/>
    <property type="match status" value="1"/>
</dbReference>
<dbReference type="eggNOG" id="ENOG502RCZR">
    <property type="taxonomic scope" value="Eukaryota"/>
</dbReference>
<name>D2W0H6_NAEGR</name>
<dbReference type="VEuPathDB" id="AmoebaDB:NAEGRDRAFT_59763"/>
<organism evidence="2">
    <name type="scientific">Naegleria gruberi</name>
    <name type="common">Amoeba</name>
    <dbReference type="NCBI Taxonomy" id="5762"/>
    <lineage>
        <taxon>Eukaryota</taxon>
        <taxon>Discoba</taxon>
        <taxon>Heterolobosea</taxon>
        <taxon>Tetramitia</taxon>
        <taxon>Eutetramitia</taxon>
        <taxon>Vahlkampfiidae</taxon>
        <taxon>Naegleria</taxon>
    </lineage>
</organism>
<dbReference type="OMA" id="IYHDTKD"/>
<dbReference type="InParanoid" id="D2W0H6"/>
<proteinExistence type="predicted"/>
<protein>
    <submittedName>
        <fullName evidence="1">PaiB family negative transcriptional regulator</fullName>
    </submittedName>
</protein>
<evidence type="ECO:0000313" key="2">
    <source>
        <dbReference type="Proteomes" id="UP000006671"/>
    </source>
</evidence>
<dbReference type="OrthoDB" id="2101473at2759"/>
<dbReference type="Proteomes" id="UP000006671">
    <property type="component" value="Unassembled WGS sequence"/>
</dbReference>
<dbReference type="Gene3D" id="2.30.110.10">
    <property type="entry name" value="Electron Transport, Fmn-binding Protein, Chain A"/>
    <property type="match status" value="1"/>
</dbReference>
<accession>D2W0H6</accession>
<dbReference type="KEGG" id="ngr:NAEGRDRAFT_59763"/>
<dbReference type="GeneID" id="8863127"/>
<dbReference type="EMBL" id="GG738918">
    <property type="protein sequence ID" value="EFC37430.1"/>
    <property type="molecule type" value="Genomic_DNA"/>
</dbReference>
<dbReference type="RefSeq" id="XP_002670174.1">
    <property type="nucleotide sequence ID" value="XM_002670128.1"/>
</dbReference>
<dbReference type="AlphaFoldDB" id="D2W0H6"/>
<sequence length="280" mass="32403">MIEFILAVGVGALLCLAFVYLRQHNKNNKLKADESPCPFHNIQKYSLFTPHHFKVERDEDSIQLMKDNSFGILLTWKGSELHTSHVPFLMDETNPNSLKLHFHLAKQNPHCKALEEFAKSPTANGWNCKIIFVGPHFYISPKWFLGGLEGQKKKVPTWNFTTVHAHCDSCQVYNSHDEKNKIVSDLTVFNEDWLMEHFRNPVKELDDYKYDFSKTDEKYTEQMLKAIVGFTLNVKELKGKFKLSQNLSKEERISIIDGLNRQGYDLAIDAGVHMNRTINE</sequence>
<keyword evidence="2" id="KW-1185">Reference proteome</keyword>
<dbReference type="PANTHER" id="PTHR35802">
    <property type="entry name" value="PROTEASE SYNTHASE AND SPORULATION PROTEIN PAI 2"/>
    <property type="match status" value="1"/>
</dbReference>
<dbReference type="SUPFAM" id="SSF50475">
    <property type="entry name" value="FMN-binding split barrel"/>
    <property type="match status" value="1"/>
</dbReference>
<gene>
    <name evidence="1" type="ORF">NAEGRDRAFT_59763</name>
</gene>
<dbReference type="InterPro" id="IPR007396">
    <property type="entry name" value="TR_PAI2-type"/>
</dbReference>